<feature type="signal peptide" evidence="7">
    <location>
        <begin position="1"/>
        <end position="19"/>
    </location>
</feature>
<evidence type="ECO:0000313" key="10">
    <source>
        <dbReference type="Proteomes" id="UP000035682"/>
    </source>
</evidence>
<dbReference type="InterPro" id="IPR007110">
    <property type="entry name" value="Ig-like_dom"/>
</dbReference>
<keyword evidence="3" id="KW-1015">Disulfide bond</keyword>
<name>A0A090LUK6_STRRB</name>
<protein>
    <submittedName>
        <fullName evidence="9 11">Poly-glutamine tract binding protein 1</fullName>
    </submittedName>
</protein>
<evidence type="ECO:0000256" key="7">
    <source>
        <dbReference type="SAM" id="SignalP"/>
    </source>
</evidence>
<evidence type="ECO:0000313" key="9">
    <source>
        <dbReference type="EMBL" id="CEF71304.1"/>
    </source>
</evidence>
<feature type="chain" id="PRO_5015031278" evidence="7">
    <location>
        <begin position="20"/>
        <end position="756"/>
    </location>
</feature>
<evidence type="ECO:0000313" key="11">
    <source>
        <dbReference type="WBParaSite" id="SRAE_X000063100.1"/>
    </source>
</evidence>
<keyword evidence="5" id="KW-0393">Immunoglobulin domain</keyword>
<feature type="domain" description="Ig-like" evidence="8">
    <location>
        <begin position="364"/>
        <end position="432"/>
    </location>
</feature>
<keyword evidence="2 6" id="KW-0472">Membrane</keyword>
<dbReference type="SMART" id="SM00409">
    <property type="entry name" value="IG"/>
    <property type="match status" value="4"/>
</dbReference>
<dbReference type="WormBase" id="SRAE_X000063100">
    <property type="protein sequence ID" value="SRP09534"/>
    <property type="gene ID" value="WBGene00266190"/>
</dbReference>
<evidence type="ECO:0000259" key="8">
    <source>
        <dbReference type="PROSITE" id="PS50835"/>
    </source>
</evidence>
<keyword evidence="4" id="KW-0325">Glycoprotein</keyword>
<dbReference type="STRING" id="34506.A0A090LUK6"/>
<evidence type="ECO:0000256" key="2">
    <source>
        <dbReference type="ARBA" id="ARBA00023136"/>
    </source>
</evidence>
<evidence type="ECO:0000256" key="6">
    <source>
        <dbReference type="SAM" id="Phobius"/>
    </source>
</evidence>
<dbReference type="OrthoDB" id="6413693at2759"/>
<dbReference type="InterPro" id="IPR013783">
    <property type="entry name" value="Ig-like_fold"/>
</dbReference>
<sequence>MKFIIFILLLILSQNNVVAENLYSQDKIQRIVEGPVNTTAYVGDTVILKCHVENQEGTVQWLLEGFGLGTERDLPMFSQFRMVGSPIKGEYDLEITNVTGWDDGFYECQVTSSKNNNNFEKTKPAYLEVLKLPEDYGIFDKQSHGKKHKNGDFIFAKEGVPIEEICFVSKTHPTPKIYWAITKSGTLDNILSWIGDDIPDVIYDKYFRNSSLPIQSGQIHKNSTFNSKKDFTIYSKVNTMIDPKFDNMKLTCIIIHPAFNDPQLSSVTINILYKPQVQVTIDSDNDTLKQGDEVRLICNVNSKPEHSGKYTWYHNNELLKKATKKVLYIEHLIPDDHNSRFTCRVNNALGSGSNTILLNVKYEPKFISSSQVKIVNQNEMAEFYCETHGNPKPRIYWRKSGDEQIIHEGSNFTIKNVQKWQTGEYECVATNNDFKPVILSHNLFIEGDLQVRANDTVFVNHESIATLSCEFHGYPKPGDIIWTFNGENIITGRPSKRFNVIQIEKNYGVDSKLIIYDVESKDIGNYNCTASTIYTTVTATISLRSYTFMYKISGLIKKIDFNLLITLLFIIICATVLIIIFGLLYCLYINKYRKKKTVYRLRNKKHVGDIQVECAAVDDINFASVELLRNERTNSLGALTYNKVYESINQNNPDLDFNDSYGQGSYQSGYPVTFITTDTNSSQATTILRYDGNNYGNNTTTFCSNDRNEFMNMEPLREIVTPDNESGTPLLIDCVNNNNNNINQRDSPVSRISTHV</sequence>
<dbReference type="GO" id="GO:0098609">
    <property type="term" value="P:cell-cell adhesion"/>
    <property type="evidence" value="ECO:0007669"/>
    <property type="project" value="TreeGrafter"/>
</dbReference>
<dbReference type="SMART" id="SM00408">
    <property type="entry name" value="IGc2"/>
    <property type="match status" value="4"/>
</dbReference>
<evidence type="ECO:0000256" key="1">
    <source>
        <dbReference type="ARBA" id="ARBA00004479"/>
    </source>
</evidence>
<dbReference type="GO" id="GO:0005886">
    <property type="term" value="C:plasma membrane"/>
    <property type="evidence" value="ECO:0007669"/>
    <property type="project" value="TreeGrafter"/>
</dbReference>
<dbReference type="EMBL" id="LN609530">
    <property type="protein sequence ID" value="CEF71304.1"/>
    <property type="molecule type" value="Genomic_DNA"/>
</dbReference>
<dbReference type="InterPro" id="IPR036179">
    <property type="entry name" value="Ig-like_dom_sf"/>
</dbReference>
<keyword evidence="6" id="KW-0812">Transmembrane</keyword>
<dbReference type="InterPro" id="IPR003599">
    <property type="entry name" value="Ig_sub"/>
</dbReference>
<dbReference type="AlphaFoldDB" id="A0A090LUK6"/>
<accession>A0A090LUK6</accession>
<dbReference type="RefSeq" id="XP_024510500.1">
    <property type="nucleotide sequence ID" value="XM_024644998.1"/>
</dbReference>
<dbReference type="Gene3D" id="2.60.40.10">
    <property type="entry name" value="Immunoglobulins"/>
    <property type="match status" value="5"/>
</dbReference>
<keyword evidence="10" id="KW-1185">Reference proteome</keyword>
<dbReference type="InterPro" id="IPR051275">
    <property type="entry name" value="Cell_adhesion_signaling"/>
</dbReference>
<keyword evidence="7" id="KW-0732">Signal</keyword>
<comment type="subcellular location">
    <subcellularLocation>
        <location evidence="1">Membrane</location>
        <topology evidence="1">Single-pass type I membrane protein</topology>
    </subcellularLocation>
</comment>
<dbReference type="PANTHER" id="PTHR11640">
    <property type="entry name" value="NEPHRIN"/>
    <property type="match status" value="1"/>
</dbReference>
<dbReference type="PANTHER" id="PTHR11640:SF31">
    <property type="entry name" value="IRREGULAR CHIASM C-ROUGHEST PROTEIN-RELATED"/>
    <property type="match status" value="1"/>
</dbReference>
<dbReference type="Pfam" id="PF13927">
    <property type="entry name" value="Ig_3"/>
    <property type="match status" value="2"/>
</dbReference>
<dbReference type="InterPro" id="IPR013151">
    <property type="entry name" value="Immunoglobulin_dom"/>
</dbReference>
<feature type="domain" description="Ig-like" evidence="8">
    <location>
        <begin position="436"/>
        <end position="542"/>
    </location>
</feature>
<dbReference type="OMA" id="TNFTCQA"/>
<dbReference type="WBParaSite" id="SRAE_X000063100.1">
    <property type="protein sequence ID" value="SRAE_X000063100.1"/>
    <property type="gene ID" value="WBGene00266190"/>
</dbReference>
<feature type="domain" description="Ig-like" evidence="8">
    <location>
        <begin position="29"/>
        <end position="120"/>
    </location>
</feature>
<dbReference type="Pfam" id="PF00047">
    <property type="entry name" value="ig"/>
    <property type="match status" value="1"/>
</dbReference>
<dbReference type="CDD" id="cd00096">
    <property type="entry name" value="Ig"/>
    <property type="match status" value="1"/>
</dbReference>
<evidence type="ECO:0000256" key="4">
    <source>
        <dbReference type="ARBA" id="ARBA00023180"/>
    </source>
</evidence>
<dbReference type="GO" id="GO:0005911">
    <property type="term" value="C:cell-cell junction"/>
    <property type="evidence" value="ECO:0007669"/>
    <property type="project" value="TreeGrafter"/>
</dbReference>
<proteinExistence type="predicted"/>
<keyword evidence="6" id="KW-1133">Transmembrane helix</keyword>
<evidence type="ECO:0000256" key="5">
    <source>
        <dbReference type="ARBA" id="ARBA00023319"/>
    </source>
</evidence>
<dbReference type="PROSITE" id="PS50835">
    <property type="entry name" value="IG_LIKE"/>
    <property type="match status" value="4"/>
</dbReference>
<gene>
    <name evidence="9 11 12" type="ORF">SRAE_X000063100</name>
</gene>
<feature type="domain" description="Ig-like" evidence="8">
    <location>
        <begin position="275"/>
        <end position="359"/>
    </location>
</feature>
<organism evidence="9">
    <name type="scientific">Strongyloides ratti</name>
    <name type="common">Parasitic roundworm</name>
    <dbReference type="NCBI Taxonomy" id="34506"/>
    <lineage>
        <taxon>Eukaryota</taxon>
        <taxon>Metazoa</taxon>
        <taxon>Ecdysozoa</taxon>
        <taxon>Nematoda</taxon>
        <taxon>Chromadorea</taxon>
        <taxon>Rhabditida</taxon>
        <taxon>Tylenchina</taxon>
        <taxon>Panagrolaimomorpha</taxon>
        <taxon>Strongyloidoidea</taxon>
        <taxon>Strongyloididae</taxon>
        <taxon>Strongyloides</taxon>
    </lineage>
</organism>
<dbReference type="InterPro" id="IPR003598">
    <property type="entry name" value="Ig_sub2"/>
</dbReference>
<dbReference type="GeneID" id="36383684"/>
<evidence type="ECO:0000313" key="12">
    <source>
        <dbReference type="WormBase" id="SRAE_X000063100"/>
    </source>
</evidence>
<feature type="transmembrane region" description="Helical" evidence="6">
    <location>
        <begin position="563"/>
        <end position="588"/>
    </location>
</feature>
<dbReference type="CTD" id="36383684"/>
<dbReference type="Proteomes" id="UP000035682">
    <property type="component" value="Unplaced"/>
</dbReference>
<dbReference type="SUPFAM" id="SSF48726">
    <property type="entry name" value="Immunoglobulin"/>
    <property type="match status" value="4"/>
</dbReference>
<dbReference type="GO" id="GO:0050839">
    <property type="term" value="F:cell adhesion molecule binding"/>
    <property type="evidence" value="ECO:0007669"/>
    <property type="project" value="TreeGrafter"/>
</dbReference>
<dbReference type="Pfam" id="PF13895">
    <property type="entry name" value="Ig_2"/>
    <property type="match status" value="1"/>
</dbReference>
<evidence type="ECO:0000256" key="3">
    <source>
        <dbReference type="ARBA" id="ARBA00023157"/>
    </source>
</evidence>
<reference evidence="9 10" key="1">
    <citation type="submission" date="2014-09" db="EMBL/GenBank/DDBJ databases">
        <authorList>
            <person name="Martin A.A."/>
        </authorList>
    </citation>
    <scope>NUCLEOTIDE SEQUENCE</scope>
    <source>
        <strain evidence="10">ED321</strain>
        <strain evidence="9">ED321 Heterogonic</strain>
    </source>
</reference>
<reference evidence="11" key="2">
    <citation type="submission" date="2020-12" db="UniProtKB">
        <authorList>
            <consortium name="WormBaseParasite"/>
        </authorList>
    </citation>
    <scope>IDENTIFICATION</scope>
</reference>